<dbReference type="EMBL" id="CAJVPJ010003624">
    <property type="protein sequence ID" value="CAG8642632.1"/>
    <property type="molecule type" value="Genomic_DNA"/>
</dbReference>
<accession>A0A9N9DPL7</accession>
<evidence type="ECO:0000313" key="1">
    <source>
        <dbReference type="EMBL" id="CAG8642632.1"/>
    </source>
</evidence>
<name>A0A9N9DPL7_9GLOM</name>
<evidence type="ECO:0000313" key="2">
    <source>
        <dbReference type="Proteomes" id="UP000789572"/>
    </source>
</evidence>
<feature type="non-terminal residue" evidence="1">
    <location>
        <position position="87"/>
    </location>
</feature>
<proteinExistence type="predicted"/>
<sequence>LGSEYKYYKYLLTKSGHIGYKRAKKTTQAMSKAANKLGEAFWHTTIFHSSQGIFLRLTMTTLSPPTVGFGNILSGYRRPVTYNRALR</sequence>
<comment type="caution">
    <text evidence="1">The sequence shown here is derived from an EMBL/GenBank/DDBJ whole genome shotgun (WGS) entry which is preliminary data.</text>
</comment>
<organism evidence="1 2">
    <name type="scientific">Paraglomus occultum</name>
    <dbReference type="NCBI Taxonomy" id="144539"/>
    <lineage>
        <taxon>Eukaryota</taxon>
        <taxon>Fungi</taxon>
        <taxon>Fungi incertae sedis</taxon>
        <taxon>Mucoromycota</taxon>
        <taxon>Glomeromycotina</taxon>
        <taxon>Glomeromycetes</taxon>
        <taxon>Paraglomerales</taxon>
        <taxon>Paraglomeraceae</taxon>
        <taxon>Paraglomus</taxon>
    </lineage>
</organism>
<gene>
    <name evidence="1" type="ORF">POCULU_LOCUS9504</name>
</gene>
<keyword evidence="2" id="KW-1185">Reference proteome</keyword>
<reference evidence="1" key="1">
    <citation type="submission" date="2021-06" db="EMBL/GenBank/DDBJ databases">
        <authorList>
            <person name="Kallberg Y."/>
            <person name="Tangrot J."/>
            <person name="Rosling A."/>
        </authorList>
    </citation>
    <scope>NUCLEOTIDE SEQUENCE</scope>
    <source>
        <strain evidence="1">IA702</strain>
    </source>
</reference>
<dbReference type="Proteomes" id="UP000789572">
    <property type="component" value="Unassembled WGS sequence"/>
</dbReference>
<dbReference type="AlphaFoldDB" id="A0A9N9DPL7"/>
<protein>
    <submittedName>
        <fullName evidence="1">1889_t:CDS:1</fullName>
    </submittedName>
</protein>